<feature type="transmembrane region" description="Helical" evidence="1">
    <location>
        <begin position="83"/>
        <end position="104"/>
    </location>
</feature>
<evidence type="ECO:0000256" key="1">
    <source>
        <dbReference type="SAM" id="Phobius"/>
    </source>
</evidence>
<protein>
    <recommendedName>
        <fullName evidence="4">MFS transporter</fullName>
    </recommendedName>
</protein>
<keyword evidence="1" id="KW-0812">Transmembrane</keyword>
<dbReference type="AlphaFoldDB" id="A0A561UUP4"/>
<reference evidence="2 3" key="1">
    <citation type="submission" date="2019-06" db="EMBL/GenBank/DDBJ databases">
        <title>Sequencing the genomes of 1000 actinobacteria strains.</title>
        <authorList>
            <person name="Klenk H.-P."/>
        </authorList>
    </citation>
    <scope>NUCLEOTIDE SEQUENCE [LARGE SCALE GENOMIC DNA]</scope>
    <source>
        <strain evidence="2 3">DSM 42059</strain>
    </source>
</reference>
<organism evidence="2 3">
    <name type="scientific">Streptomyces brevispora</name>
    <dbReference type="NCBI Taxonomy" id="887462"/>
    <lineage>
        <taxon>Bacteria</taxon>
        <taxon>Bacillati</taxon>
        <taxon>Actinomycetota</taxon>
        <taxon>Actinomycetes</taxon>
        <taxon>Kitasatosporales</taxon>
        <taxon>Streptomycetaceae</taxon>
        <taxon>Streptomyces</taxon>
    </lineage>
</organism>
<dbReference type="EMBL" id="VIWW01000001">
    <property type="protein sequence ID" value="TWG03067.1"/>
    <property type="molecule type" value="Genomic_DNA"/>
</dbReference>
<evidence type="ECO:0000313" key="3">
    <source>
        <dbReference type="Proteomes" id="UP000318186"/>
    </source>
</evidence>
<name>A0A561UUP4_9ACTN</name>
<evidence type="ECO:0008006" key="4">
    <source>
        <dbReference type="Google" id="ProtNLM"/>
    </source>
</evidence>
<evidence type="ECO:0000313" key="2">
    <source>
        <dbReference type="EMBL" id="TWG03067.1"/>
    </source>
</evidence>
<dbReference type="SUPFAM" id="SSF103473">
    <property type="entry name" value="MFS general substrate transporter"/>
    <property type="match status" value="1"/>
</dbReference>
<keyword evidence="1" id="KW-1133">Transmembrane helix</keyword>
<dbReference type="Proteomes" id="UP000318186">
    <property type="component" value="Unassembled WGS sequence"/>
</dbReference>
<comment type="caution">
    <text evidence="2">The sequence shown here is derived from an EMBL/GenBank/DDBJ whole genome shotgun (WGS) entry which is preliminary data.</text>
</comment>
<accession>A0A561UUP4</accession>
<dbReference type="OrthoDB" id="783189at2"/>
<proteinExistence type="predicted"/>
<sequence>MRDGGDSGGGLYMVFAVVGARMALGFSPTPTGALANIRPEGAADASGVLVTVTQLGRLIGVAGFGTFCLNRLDSPGTQGSGEALWVGALALSAATVVGVSAGLVRRRRPTGSRQG</sequence>
<dbReference type="RefSeq" id="WP_145763463.1">
    <property type="nucleotide sequence ID" value="NZ_CP109114.1"/>
</dbReference>
<gene>
    <name evidence="2" type="ORF">FHX80_111483</name>
</gene>
<keyword evidence="1" id="KW-0472">Membrane</keyword>
<dbReference type="InterPro" id="IPR036259">
    <property type="entry name" value="MFS_trans_sf"/>
</dbReference>